<dbReference type="EMBL" id="BMAO01012939">
    <property type="protein sequence ID" value="GFQ85052.1"/>
    <property type="molecule type" value="Genomic_DNA"/>
</dbReference>
<evidence type="ECO:0000313" key="2">
    <source>
        <dbReference type="Proteomes" id="UP000887116"/>
    </source>
</evidence>
<dbReference type="AlphaFoldDB" id="A0A8X6I0F9"/>
<organism evidence="1 2">
    <name type="scientific">Trichonephila clavata</name>
    <name type="common">Joro spider</name>
    <name type="synonym">Nephila clavata</name>
    <dbReference type="NCBI Taxonomy" id="2740835"/>
    <lineage>
        <taxon>Eukaryota</taxon>
        <taxon>Metazoa</taxon>
        <taxon>Ecdysozoa</taxon>
        <taxon>Arthropoda</taxon>
        <taxon>Chelicerata</taxon>
        <taxon>Arachnida</taxon>
        <taxon>Araneae</taxon>
        <taxon>Araneomorphae</taxon>
        <taxon>Entelegynae</taxon>
        <taxon>Araneoidea</taxon>
        <taxon>Nephilidae</taxon>
        <taxon>Trichonephila</taxon>
    </lineage>
</organism>
<proteinExistence type="predicted"/>
<gene>
    <name evidence="1" type="ORF">TNCT_225981</name>
</gene>
<reference evidence="1" key="1">
    <citation type="submission" date="2020-07" db="EMBL/GenBank/DDBJ databases">
        <title>Multicomponent nature underlies the extraordinary mechanical properties of spider dragline silk.</title>
        <authorList>
            <person name="Kono N."/>
            <person name="Nakamura H."/>
            <person name="Mori M."/>
            <person name="Yoshida Y."/>
            <person name="Ohtoshi R."/>
            <person name="Malay A.D."/>
            <person name="Moran D.A.P."/>
            <person name="Tomita M."/>
            <person name="Numata K."/>
            <person name="Arakawa K."/>
        </authorList>
    </citation>
    <scope>NUCLEOTIDE SEQUENCE</scope>
</reference>
<name>A0A8X6I0F9_TRICU</name>
<accession>A0A8X6I0F9</accession>
<keyword evidence="2" id="KW-1185">Reference proteome</keyword>
<protein>
    <submittedName>
        <fullName evidence="1">Uncharacterized protein</fullName>
    </submittedName>
</protein>
<evidence type="ECO:0000313" key="1">
    <source>
        <dbReference type="EMBL" id="GFQ85052.1"/>
    </source>
</evidence>
<sequence length="99" mass="11281">MDNSTYENTEQMEDIQPHDCKAKVVCTQPKSAHAQVKAASARLRLVLTKTNRKDSVERNFQVRQKGTQTKITNCSRHWHNGDGRCNTLSMARFAETSPF</sequence>
<comment type="caution">
    <text evidence="1">The sequence shown here is derived from an EMBL/GenBank/DDBJ whole genome shotgun (WGS) entry which is preliminary data.</text>
</comment>
<dbReference type="Proteomes" id="UP000887116">
    <property type="component" value="Unassembled WGS sequence"/>
</dbReference>